<keyword evidence="3" id="KW-0813">Transport</keyword>
<feature type="transmembrane region" description="Helical" evidence="14">
    <location>
        <begin position="62"/>
        <end position="85"/>
    </location>
</feature>
<evidence type="ECO:0000256" key="7">
    <source>
        <dbReference type="ARBA" id="ARBA00022989"/>
    </source>
</evidence>
<evidence type="ECO:0000256" key="8">
    <source>
        <dbReference type="ARBA" id="ARBA00023053"/>
    </source>
</evidence>
<comment type="similarity">
    <text evidence="2 13">Belongs to the sodium:solute symporter (SSF) (TC 2.A.21) family.</text>
</comment>
<keyword evidence="7 14" id="KW-1133">Transmembrane helix</keyword>
<keyword evidence="5 14" id="KW-0812">Transmembrane</keyword>
<dbReference type="InterPro" id="IPR018212">
    <property type="entry name" value="Na/solute_symporter_CS"/>
</dbReference>
<comment type="subcellular location">
    <subcellularLocation>
        <location evidence="1">Cell membrane</location>
        <topology evidence="1">Multi-pass membrane protein</topology>
    </subcellularLocation>
</comment>
<evidence type="ECO:0000313" key="15">
    <source>
        <dbReference type="EMBL" id="GMA40624.1"/>
    </source>
</evidence>
<keyword evidence="6" id="KW-0769">Symport</keyword>
<organism evidence="15 16">
    <name type="scientific">Mobilicoccus caccae</name>
    <dbReference type="NCBI Taxonomy" id="1859295"/>
    <lineage>
        <taxon>Bacteria</taxon>
        <taxon>Bacillati</taxon>
        <taxon>Actinomycetota</taxon>
        <taxon>Actinomycetes</taxon>
        <taxon>Micrococcales</taxon>
        <taxon>Dermatophilaceae</taxon>
        <taxon>Mobilicoccus</taxon>
    </lineage>
</organism>
<dbReference type="Gene3D" id="1.20.1730.10">
    <property type="entry name" value="Sodium/glucose cotransporter"/>
    <property type="match status" value="1"/>
</dbReference>
<feature type="transmembrane region" description="Helical" evidence="14">
    <location>
        <begin position="20"/>
        <end position="41"/>
    </location>
</feature>
<keyword evidence="4" id="KW-1003">Cell membrane</keyword>
<evidence type="ECO:0000256" key="13">
    <source>
        <dbReference type="RuleBase" id="RU362091"/>
    </source>
</evidence>
<dbReference type="Pfam" id="PF00474">
    <property type="entry name" value="SSF"/>
    <property type="match status" value="1"/>
</dbReference>
<evidence type="ECO:0000313" key="16">
    <source>
        <dbReference type="Proteomes" id="UP001157126"/>
    </source>
</evidence>
<dbReference type="InterPro" id="IPR001734">
    <property type="entry name" value="Na/solute_symporter"/>
</dbReference>
<comment type="caution">
    <text evidence="15">The sequence shown here is derived from an EMBL/GenBank/DDBJ whole genome shotgun (WGS) entry which is preliminary data.</text>
</comment>
<evidence type="ECO:0000256" key="6">
    <source>
        <dbReference type="ARBA" id="ARBA00022847"/>
    </source>
</evidence>
<dbReference type="EMBL" id="BSUO01000001">
    <property type="protein sequence ID" value="GMA40624.1"/>
    <property type="molecule type" value="Genomic_DNA"/>
</dbReference>
<evidence type="ECO:0000256" key="5">
    <source>
        <dbReference type="ARBA" id="ARBA00022692"/>
    </source>
</evidence>
<gene>
    <name evidence="15" type="ORF">GCM10025883_26690</name>
</gene>
<evidence type="ECO:0000256" key="4">
    <source>
        <dbReference type="ARBA" id="ARBA00022475"/>
    </source>
</evidence>
<dbReference type="Proteomes" id="UP001157126">
    <property type="component" value="Unassembled WGS sequence"/>
</dbReference>
<proteinExistence type="inferred from homology"/>
<dbReference type="PANTHER" id="PTHR48086">
    <property type="entry name" value="SODIUM/PROLINE SYMPORTER-RELATED"/>
    <property type="match status" value="1"/>
</dbReference>
<feature type="transmembrane region" description="Helical" evidence="14">
    <location>
        <begin position="234"/>
        <end position="253"/>
    </location>
</feature>
<evidence type="ECO:0008006" key="17">
    <source>
        <dbReference type="Google" id="ProtNLM"/>
    </source>
</evidence>
<evidence type="ECO:0000256" key="3">
    <source>
        <dbReference type="ARBA" id="ARBA00022448"/>
    </source>
</evidence>
<dbReference type="InterPro" id="IPR050277">
    <property type="entry name" value="Sodium:Solute_Symporter"/>
</dbReference>
<accession>A0ABQ6IT12</accession>
<keyword evidence="16" id="KW-1185">Reference proteome</keyword>
<evidence type="ECO:0000256" key="1">
    <source>
        <dbReference type="ARBA" id="ARBA00004651"/>
    </source>
</evidence>
<protein>
    <recommendedName>
        <fullName evidence="17">Sodium:solute symporter family protein</fullName>
    </recommendedName>
</protein>
<feature type="transmembrane region" description="Helical" evidence="14">
    <location>
        <begin position="209"/>
        <end position="228"/>
    </location>
</feature>
<keyword evidence="8" id="KW-0915">Sodium</keyword>
<evidence type="ECO:0000256" key="14">
    <source>
        <dbReference type="SAM" id="Phobius"/>
    </source>
</evidence>
<reference evidence="16" key="1">
    <citation type="journal article" date="2019" name="Int. J. Syst. Evol. Microbiol.">
        <title>The Global Catalogue of Microorganisms (GCM) 10K type strain sequencing project: providing services to taxonomists for standard genome sequencing and annotation.</title>
        <authorList>
            <consortium name="The Broad Institute Genomics Platform"/>
            <consortium name="The Broad Institute Genome Sequencing Center for Infectious Disease"/>
            <person name="Wu L."/>
            <person name="Ma J."/>
        </authorList>
    </citation>
    <scope>NUCLEOTIDE SEQUENCE [LARGE SCALE GENOMIC DNA]</scope>
    <source>
        <strain evidence="16">NBRC 113072</strain>
    </source>
</reference>
<keyword evidence="10 14" id="KW-0472">Membrane</keyword>
<dbReference type="InterPro" id="IPR038377">
    <property type="entry name" value="Na/Glc_symporter_sf"/>
</dbReference>
<feature type="transmembrane region" description="Helical" evidence="14">
    <location>
        <begin position="178"/>
        <end position="202"/>
    </location>
</feature>
<keyword evidence="9" id="KW-0406">Ion transport</keyword>
<dbReference type="PANTHER" id="PTHR48086:SF3">
    <property type="entry name" value="SODIUM_PROLINE SYMPORTER"/>
    <property type="match status" value="1"/>
</dbReference>
<name>A0ABQ6IT12_9MICO</name>
<dbReference type="RefSeq" id="WP_284304293.1">
    <property type="nucleotide sequence ID" value="NZ_BSUO01000001.1"/>
</dbReference>
<evidence type="ECO:0000256" key="2">
    <source>
        <dbReference type="ARBA" id="ARBA00006434"/>
    </source>
</evidence>
<evidence type="ECO:0000256" key="10">
    <source>
        <dbReference type="ARBA" id="ARBA00023136"/>
    </source>
</evidence>
<comment type="catalytic activity">
    <reaction evidence="12">
        <text>L-proline(in) + Na(+)(in) = L-proline(out) + Na(+)(out)</text>
        <dbReference type="Rhea" id="RHEA:28967"/>
        <dbReference type="ChEBI" id="CHEBI:29101"/>
        <dbReference type="ChEBI" id="CHEBI:60039"/>
    </reaction>
</comment>
<evidence type="ECO:0000256" key="12">
    <source>
        <dbReference type="ARBA" id="ARBA00033708"/>
    </source>
</evidence>
<dbReference type="PROSITE" id="PS00457">
    <property type="entry name" value="NA_SOLUT_SYMP_2"/>
    <property type="match status" value="1"/>
</dbReference>
<dbReference type="PROSITE" id="PS50283">
    <property type="entry name" value="NA_SOLUT_SYMP_3"/>
    <property type="match status" value="1"/>
</dbReference>
<feature type="transmembrane region" description="Helical" evidence="14">
    <location>
        <begin position="105"/>
        <end position="130"/>
    </location>
</feature>
<keyword evidence="11" id="KW-0739">Sodium transport</keyword>
<sequence>MSTALQTYPQLGRATAPGEAWSILGGFITWATAISVLPHVIMRVYSARDVASARSSLNMAMILYSIMMLLTAFVLVPLAATTLTVDESKDPDGLFFTLTASVFNTFGQGIVAAAVLAAIMSTTAGLLMACNSAIAHDLFRGVIRPEASQRTTLRVASAATVVVGLICMILALNPPQLLIVLYTGAVALLASAFFAPMVLGIWWSRTTRAGATAGLLAGAVSFTIAFVMDLPTSAEVLVGLPVSIVVTVAVSLMTSHSETETAPVPSAVPEEARSRR</sequence>
<feature type="transmembrane region" description="Helical" evidence="14">
    <location>
        <begin position="151"/>
        <end position="172"/>
    </location>
</feature>
<evidence type="ECO:0000256" key="11">
    <source>
        <dbReference type="ARBA" id="ARBA00023201"/>
    </source>
</evidence>
<evidence type="ECO:0000256" key="9">
    <source>
        <dbReference type="ARBA" id="ARBA00023065"/>
    </source>
</evidence>